<gene>
    <name evidence="2" type="ORF">PACLA_8A075457</name>
</gene>
<dbReference type="EMBL" id="CACRXK020003230">
    <property type="protein sequence ID" value="CAB3997926.1"/>
    <property type="molecule type" value="Genomic_DNA"/>
</dbReference>
<keyword evidence="1 2" id="KW-0378">Hydrolase</keyword>
<dbReference type="Gene3D" id="2.60.120.260">
    <property type="entry name" value="Galactose-binding domain-like"/>
    <property type="match status" value="1"/>
</dbReference>
<comment type="caution">
    <text evidence="2">The sequence shown here is derived from an EMBL/GenBank/DDBJ whole genome shotgun (WGS) entry which is preliminary data.</text>
</comment>
<dbReference type="OrthoDB" id="10045791at2759"/>
<dbReference type="InterPro" id="IPR005674">
    <property type="entry name" value="CocE/Ser_esterase"/>
</dbReference>
<evidence type="ECO:0000313" key="3">
    <source>
        <dbReference type="Proteomes" id="UP001152795"/>
    </source>
</evidence>
<dbReference type="Gene3D" id="3.40.50.1820">
    <property type="entry name" value="alpha/beta hydrolase"/>
    <property type="match status" value="1"/>
</dbReference>
<dbReference type="AlphaFoldDB" id="A0A6S7H5A9"/>
<dbReference type="InterPro" id="IPR050585">
    <property type="entry name" value="Xaa-Pro_dipeptidyl-ppase/CocE"/>
</dbReference>
<accession>A0A6S7H5A9</accession>
<dbReference type="Pfam" id="PF08530">
    <property type="entry name" value="PepX_C"/>
    <property type="match status" value="1"/>
</dbReference>
<dbReference type="InterPro" id="IPR013736">
    <property type="entry name" value="Xaa-Pro_dipept_C"/>
</dbReference>
<keyword evidence="3" id="KW-1185">Reference proteome</keyword>
<dbReference type="PANTHER" id="PTHR43056">
    <property type="entry name" value="PEPTIDASE S9 PROLYL OLIGOPEPTIDASE"/>
    <property type="match status" value="1"/>
</dbReference>
<organism evidence="2 3">
    <name type="scientific">Paramuricea clavata</name>
    <name type="common">Red gorgonian</name>
    <name type="synonym">Violescent sea-whip</name>
    <dbReference type="NCBI Taxonomy" id="317549"/>
    <lineage>
        <taxon>Eukaryota</taxon>
        <taxon>Metazoa</taxon>
        <taxon>Cnidaria</taxon>
        <taxon>Anthozoa</taxon>
        <taxon>Octocorallia</taxon>
        <taxon>Malacalcyonacea</taxon>
        <taxon>Plexauridae</taxon>
        <taxon>Paramuricea</taxon>
    </lineage>
</organism>
<dbReference type="SUPFAM" id="SSF53474">
    <property type="entry name" value="alpha/beta-Hydrolases"/>
    <property type="match status" value="1"/>
</dbReference>
<proteinExistence type="predicted"/>
<dbReference type="InterPro" id="IPR029058">
    <property type="entry name" value="AB_hydrolase_fold"/>
</dbReference>
<evidence type="ECO:0000256" key="1">
    <source>
        <dbReference type="ARBA" id="ARBA00022801"/>
    </source>
</evidence>
<dbReference type="NCBIfam" id="TIGR00976">
    <property type="entry name" value="CocE_NonD"/>
    <property type="match status" value="1"/>
</dbReference>
<dbReference type="Proteomes" id="UP001152795">
    <property type="component" value="Unassembled WGS sequence"/>
</dbReference>
<dbReference type="SUPFAM" id="SSF49785">
    <property type="entry name" value="Galactose-binding domain-like"/>
    <property type="match status" value="1"/>
</dbReference>
<protein>
    <submittedName>
        <fullName evidence="2">Family hydrolase</fullName>
    </submittedName>
</protein>
<dbReference type="PANTHER" id="PTHR43056:SF10">
    <property type="entry name" value="COCE_NOND FAMILY, PUTATIVE (AFU_ORTHOLOGUE AFUA_7G00600)-RELATED"/>
    <property type="match status" value="1"/>
</dbReference>
<dbReference type="GO" id="GO:0008239">
    <property type="term" value="F:dipeptidyl-peptidase activity"/>
    <property type="evidence" value="ECO:0007669"/>
    <property type="project" value="InterPro"/>
</dbReference>
<sequence>MYEIQTHACVWITLKDSARLAAKLWTPVAKAGQENEKFPAILEYLPYRRNDMTSMRDEKRHSWMCSHGYVMIRVDMRGSGDSDGLCYGEYEPQELDDCIEVIDWIRKQPWSSGNVGMYGKSWGGFNGLQVASRNPEGLKGIISLYSTDDRYDDNSHCKGGCIVPAQMLSWSSNMLTFLLSPPDPQFVGAKWKDMWLKRLKQAGEPWVNTWTSHQTRDEFWKHASICEDYSKIKCGVFLIGGWLDCYHNAVFRMAENLTCDWKAMVGPWPHDWPDDCVPGPNIAYLPECLRFWDYHLKGIKNGLDKEPRLRLYLEQSVSVSPKMEIWPGRWIAEEQWPSPNVSTKKFGLTHSGILQEMKDSTVVERNEKTLLIPSSFACGSAGGCMMPGNEPADLAQNQACDDGLSRCWHGDVVDTIDILGAPSVQLEISSDKPVATLCARLVDVFPDGKATLISIGVLNLTHRNGHSADEISTLKAGEHYNIQLDLDVAGYTVHAGHQLRLALSQSYWPYGIWPPPSTPVLQLHFVSPPVFTLPLRKRGDEVNNNDELFNGQSVVNPHALQVKEIRTPSLQRFTTYDAQRQSYKTTLEMDDGEVQRLDNNTIFGVSLHEVYNVVEDEPLSAKVTIETNTRVARKETGTGQTAELFDTFVNTKSVVSADESHFHSECEVKAWCENELVFENRWKKAIPRFNV</sequence>
<evidence type="ECO:0000313" key="2">
    <source>
        <dbReference type="EMBL" id="CAB3997926.1"/>
    </source>
</evidence>
<name>A0A6S7H5A9_PARCT</name>
<dbReference type="InterPro" id="IPR000383">
    <property type="entry name" value="Xaa-Pro-like_dom"/>
</dbReference>
<dbReference type="SMART" id="SM00939">
    <property type="entry name" value="PepX_C"/>
    <property type="match status" value="1"/>
</dbReference>
<dbReference type="Pfam" id="PF02129">
    <property type="entry name" value="Peptidase_S15"/>
    <property type="match status" value="1"/>
</dbReference>
<reference evidence="2" key="1">
    <citation type="submission" date="2020-04" db="EMBL/GenBank/DDBJ databases">
        <authorList>
            <person name="Alioto T."/>
            <person name="Alioto T."/>
            <person name="Gomez Garrido J."/>
        </authorList>
    </citation>
    <scope>NUCLEOTIDE SEQUENCE</scope>
    <source>
        <strain evidence="2">A484AB</strain>
    </source>
</reference>
<dbReference type="InterPro" id="IPR008979">
    <property type="entry name" value="Galactose-bd-like_sf"/>
</dbReference>